<evidence type="ECO:0000256" key="2">
    <source>
        <dbReference type="SAM" id="Phobius"/>
    </source>
</evidence>
<evidence type="ECO:0000313" key="4">
    <source>
        <dbReference type="Proteomes" id="UP000588068"/>
    </source>
</evidence>
<dbReference type="RefSeq" id="WP_184330986.1">
    <property type="nucleotide sequence ID" value="NZ_JACHHZ010000002.1"/>
</dbReference>
<dbReference type="InterPro" id="IPR007401">
    <property type="entry name" value="DUF454"/>
</dbReference>
<dbReference type="GO" id="GO:0005886">
    <property type="term" value="C:plasma membrane"/>
    <property type="evidence" value="ECO:0007669"/>
    <property type="project" value="UniProtKB-SubCell"/>
</dbReference>
<feature type="transmembrane region" description="Helical" evidence="2">
    <location>
        <begin position="12"/>
        <end position="43"/>
    </location>
</feature>
<dbReference type="PANTHER" id="PTHR35813:SF1">
    <property type="entry name" value="INNER MEMBRANE PROTEIN YBAN"/>
    <property type="match status" value="1"/>
</dbReference>
<keyword evidence="2" id="KW-0812">Transmembrane</keyword>
<protein>
    <recommendedName>
        <fullName evidence="1">Inner membrane protein</fullName>
    </recommendedName>
</protein>
<dbReference type="Pfam" id="PF04304">
    <property type="entry name" value="DUF454"/>
    <property type="match status" value="1"/>
</dbReference>
<keyword evidence="1 2" id="KW-0472">Membrane</keyword>
<feature type="transmembrane region" description="Helical" evidence="2">
    <location>
        <begin position="100"/>
        <end position="117"/>
    </location>
</feature>
<comment type="subcellular location">
    <subcellularLocation>
        <location evidence="1">Cell inner membrane</location>
        <topology evidence="1">Multi-pass membrane protein</topology>
    </subcellularLocation>
</comment>
<dbReference type="Proteomes" id="UP000588068">
    <property type="component" value="Unassembled WGS sequence"/>
</dbReference>
<keyword evidence="1" id="KW-1003">Cell membrane</keyword>
<evidence type="ECO:0000256" key="1">
    <source>
        <dbReference type="PIRNR" id="PIRNR016789"/>
    </source>
</evidence>
<reference evidence="3 4" key="1">
    <citation type="submission" date="2020-08" db="EMBL/GenBank/DDBJ databases">
        <title>Genomic Encyclopedia of Type Strains, Phase IV (KMG-IV): sequencing the most valuable type-strain genomes for metagenomic binning, comparative biology and taxonomic classification.</title>
        <authorList>
            <person name="Goeker M."/>
        </authorList>
    </citation>
    <scope>NUCLEOTIDE SEQUENCE [LARGE SCALE GENOMIC DNA]</scope>
    <source>
        <strain evidence="3 4">DSM 26723</strain>
    </source>
</reference>
<keyword evidence="1" id="KW-0997">Cell inner membrane</keyword>
<gene>
    <name evidence="3" type="ORF">HNQ60_001895</name>
</gene>
<dbReference type="AlphaFoldDB" id="A0A841HJ31"/>
<comment type="caution">
    <text evidence="3">The sequence shown here is derived from an EMBL/GenBank/DDBJ whole genome shotgun (WGS) entry which is preliminary data.</text>
</comment>
<keyword evidence="4" id="KW-1185">Reference proteome</keyword>
<keyword evidence="2" id="KW-1133">Transmembrane helix</keyword>
<dbReference type="PIRSF" id="PIRSF016789">
    <property type="entry name" value="DUF454"/>
    <property type="match status" value="1"/>
</dbReference>
<sequence>MLRQTQIVLWRLGAVLALALGVIGIAVPVLPTVPFVILAAWAAGRGWPALEQRLLAHPTHGPHIRAWRERGVVPRRAKIFATLAMTASTVFLQFTVTSPWLRFGAPAVMFIVAVWLWRRPED</sequence>
<proteinExistence type="predicted"/>
<accession>A0A841HJ31</accession>
<dbReference type="PANTHER" id="PTHR35813">
    <property type="entry name" value="INNER MEMBRANE PROTEIN YBAN"/>
    <property type="match status" value="1"/>
</dbReference>
<dbReference type="EMBL" id="JACHHZ010000002">
    <property type="protein sequence ID" value="MBB6093017.1"/>
    <property type="molecule type" value="Genomic_DNA"/>
</dbReference>
<name>A0A841HJ31_9GAMM</name>
<organism evidence="3 4">
    <name type="scientific">Povalibacter uvarum</name>
    <dbReference type="NCBI Taxonomy" id="732238"/>
    <lineage>
        <taxon>Bacteria</taxon>
        <taxon>Pseudomonadati</taxon>
        <taxon>Pseudomonadota</taxon>
        <taxon>Gammaproteobacteria</taxon>
        <taxon>Steroidobacterales</taxon>
        <taxon>Steroidobacteraceae</taxon>
        <taxon>Povalibacter</taxon>
    </lineage>
</organism>
<evidence type="ECO:0000313" key="3">
    <source>
        <dbReference type="EMBL" id="MBB6093017.1"/>
    </source>
</evidence>